<evidence type="ECO:0000256" key="1">
    <source>
        <dbReference type="SAM" id="MobiDB-lite"/>
    </source>
</evidence>
<keyword evidence="3" id="KW-1185">Reference proteome</keyword>
<feature type="compositionally biased region" description="Pro residues" evidence="1">
    <location>
        <begin position="201"/>
        <end position="216"/>
    </location>
</feature>
<evidence type="ECO:0000313" key="3">
    <source>
        <dbReference type="Proteomes" id="UP001215280"/>
    </source>
</evidence>
<dbReference type="Proteomes" id="UP001215280">
    <property type="component" value="Unassembled WGS sequence"/>
</dbReference>
<feature type="compositionally biased region" description="Basic and acidic residues" evidence="1">
    <location>
        <begin position="154"/>
        <end position="165"/>
    </location>
</feature>
<name>A0AAD7IB26_9AGAR</name>
<proteinExistence type="predicted"/>
<feature type="compositionally biased region" description="Pro residues" evidence="1">
    <location>
        <begin position="140"/>
        <end position="150"/>
    </location>
</feature>
<dbReference type="EMBL" id="JARJLG010000134">
    <property type="protein sequence ID" value="KAJ7739032.1"/>
    <property type="molecule type" value="Genomic_DNA"/>
</dbReference>
<dbReference type="AlphaFoldDB" id="A0AAD7IB26"/>
<reference evidence="2" key="1">
    <citation type="submission" date="2023-03" db="EMBL/GenBank/DDBJ databases">
        <title>Massive genome expansion in bonnet fungi (Mycena s.s.) driven by repeated elements and novel gene families across ecological guilds.</title>
        <authorList>
            <consortium name="Lawrence Berkeley National Laboratory"/>
            <person name="Harder C.B."/>
            <person name="Miyauchi S."/>
            <person name="Viragh M."/>
            <person name="Kuo A."/>
            <person name="Thoen E."/>
            <person name="Andreopoulos B."/>
            <person name="Lu D."/>
            <person name="Skrede I."/>
            <person name="Drula E."/>
            <person name="Henrissat B."/>
            <person name="Morin E."/>
            <person name="Kohler A."/>
            <person name="Barry K."/>
            <person name="LaButti K."/>
            <person name="Morin E."/>
            <person name="Salamov A."/>
            <person name="Lipzen A."/>
            <person name="Mereny Z."/>
            <person name="Hegedus B."/>
            <person name="Baldrian P."/>
            <person name="Stursova M."/>
            <person name="Weitz H."/>
            <person name="Taylor A."/>
            <person name="Grigoriev I.V."/>
            <person name="Nagy L.G."/>
            <person name="Martin F."/>
            <person name="Kauserud H."/>
        </authorList>
    </citation>
    <scope>NUCLEOTIDE SEQUENCE</scope>
    <source>
        <strain evidence="2">CBHHK188m</strain>
    </source>
</reference>
<accession>A0AAD7IB26</accession>
<protein>
    <submittedName>
        <fullName evidence="2">Uncharacterized protein</fullName>
    </submittedName>
</protein>
<evidence type="ECO:0000313" key="2">
    <source>
        <dbReference type="EMBL" id="KAJ7739032.1"/>
    </source>
</evidence>
<feature type="region of interest" description="Disordered" evidence="1">
    <location>
        <begin position="135"/>
        <end position="216"/>
    </location>
</feature>
<gene>
    <name evidence="2" type="ORF">DFH07DRAFT_965849</name>
</gene>
<sequence>MYIALAANPSLPTADLLTPTMPPLPSSDHAHLSSLMPDLSRALPASLSMHRLAPWGKTSELSKDTSRARLREREDDELLNPAFLESRVGHINTIAGVFSFGVGSISTPALSATCCRSAAPDSSSSLLSASPTAFLLPTAPRRPGPSPSPYPSAEGRDGDVLKGRDGQGAGGGSVRQHERGRQVLVRSPLPTGGAVFSPSPAATPSPSRPPRPSPFPSPALLGLLQLRGCRRRCRCCLRALPGAIPLLPLHQPTVAIDHVPLHTLLAMCLHPTILHAHDALHATMSLCPAAFALLAAMPSPSTTSTPGTTSAPPVYLDAASSRSVCISAQRGCICCRAGQCSPCGLSSLL</sequence>
<organism evidence="2 3">
    <name type="scientific">Mycena maculata</name>
    <dbReference type="NCBI Taxonomy" id="230809"/>
    <lineage>
        <taxon>Eukaryota</taxon>
        <taxon>Fungi</taxon>
        <taxon>Dikarya</taxon>
        <taxon>Basidiomycota</taxon>
        <taxon>Agaricomycotina</taxon>
        <taxon>Agaricomycetes</taxon>
        <taxon>Agaricomycetidae</taxon>
        <taxon>Agaricales</taxon>
        <taxon>Marasmiineae</taxon>
        <taxon>Mycenaceae</taxon>
        <taxon>Mycena</taxon>
    </lineage>
</organism>
<comment type="caution">
    <text evidence="2">The sequence shown here is derived from an EMBL/GenBank/DDBJ whole genome shotgun (WGS) entry which is preliminary data.</text>
</comment>